<accession>A0ACC5PV41</accession>
<name>A0ACC5PV41_ENTAG</name>
<dbReference type="EMBL" id="JACYNR010000036">
    <property type="protein sequence ID" value="MBD8129131.1"/>
    <property type="molecule type" value="Genomic_DNA"/>
</dbReference>
<sequence>MSVKPLPTSLRERLTIRTRKVERGNFRLHPRGPLGVSLGCITLQHRTDFIAIRQALLSTSQVKLRNGLMSFGTIEVVLNGSKTCPSGV</sequence>
<comment type="caution">
    <text evidence="1">The sequence shown here is derived from an EMBL/GenBank/DDBJ whole genome shotgun (WGS) entry which is preliminary data.</text>
</comment>
<reference evidence="1 2" key="1">
    <citation type="journal article" date="2020" name="FEMS Microbiol. Ecol.">
        <title>Temporal dynamics of bacterial communities during seed development and maturation.</title>
        <authorList>
            <person name="Chesneau G."/>
            <person name="Torres-Cortes G."/>
            <person name="Briand M."/>
            <person name="Darrasse A."/>
            <person name="Preveaux A."/>
            <person name="Marais C."/>
            <person name="Jacques M.A."/>
            <person name="Shade A."/>
            <person name="Barret M."/>
        </authorList>
    </citation>
    <scope>NUCLEOTIDE SEQUENCE [LARGE SCALE GENOMIC DNA]</scope>
    <source>
        <strain evidence="1 2">CFBP13709</strain>
    </source>
</reference>
<gene>
    <name evidence="1" type="ORF">IFT41_23835</name>
</gene>
<proteinExistence type="predicted"/>
<evidence type="ECO:0000313" key="2">
    <source>
        <dbReference type="Proteomes" id="UP000610459"/>
    </source>
</evidence>
<organism evidence="1 2">
    <name type="scientific">Enterobacter agglomerans</name>
    <name type="common">Erwinia herbicola</name>
    <name type="synonym">Pantoea agglomerans</name>
    <dbReference type="NCBI Taxonomy" id="549"/>
    <lineage>
        <taxon>Bacteria</taxon>
        <taxon>Pseudomonadati</taxon>
        <taxon>Pseudomonadota</taxon>
        <taxon>Gammaproteobacteria</taxon>
        <taxon>Enterobacterales</taxon>
        <taxon>Erwiniaceae</taxon>
        <taxon>Pantoea</taxon>
        <taxon>Pantoea agglomerans group</taxon>
    </lineage>
</organism>
<protein>
    <submittedName>
        <fullName evidence="1">DUF2778 domain-containing protein</fullName>
    </submittedName>
</protein>
<dbReference type="Proteomes" id="UP000610459">
    <property type="component" value="Unassembled WGS sequence"/>
</dbReference>
<evidence type="ECO:0000313" key="1">
    <source>
        <dbReference type="EMBL" id="MBD8129131.1"/>
    </source>
</evidence>
<keyword evidence="2" id="KW-1185">Reference proteome</keyword>